<evidence type="ECO:0000313" key="10">
    <source>
        <dbReference type="EMBL" id="AIY66010.1"/>
    </source>
</evidence>
<dbReference type="RefSeq" id="WP_038642440.1">
    <property type="nucleotide sequence ID" value="NZ_CP009888.1"/>
</dbReference>
<proteinExistence type="inferred from homology"/>
<dbReference type="Proteomes" id="UP000030341">
    <property type="component" value="Chromosome 1"/>
</dbReference>
<dbReference type="PANTHER" id="PTHR30572">
    <property type="entry name" value="MEMBRANE COMPONENT OF TRANSPORTER-RELATED"/>
    <property type="match status" value="1"/>
</dbReference>
<dbReference type="STRING" id="1348114.OM33_13485"/>
<dbReference type="KEGG" id="pseo:OM33_13485"/>
<evidence type="ECO:0000313" key="11">
    <source>
        <dbReference type="Proteomes" id="UP000030341"/>
    </source>
</evidence>
<keyword evidence="3 7" id="KW-0812">Transmembrane</keyword>
<feature type="transmembrane region" description="Helical" evidence="7">
    <location>
        <begin position="18"/>
        <end position="41"/>
    </location>
</feature>
<feature type="transmembrane region" description="Helical" evidence="7">
    <location>
        <begin position="266"/>
        <end position="291"/>
    </location>
</feature>
<keyword evidence="11" id="KW-1185">Reference proteome</keyword>
<dbReference type="GO" id="GO:0022857">
    <property type="term" value="F:transmembrane transporter activity"/>
    <property type="evidence" value="ECO:0007669"/>
    <property type="project" value="TreeGrafter"/>
</dbReference>
<comment type="similarity">
    <text evidence="6">Belongs to the ABC-4 integral membrane protein family.</text>
</comment>
<dbReference type="OrthoDB" id="9770036at2"/>
<evidence type="ECO:0000256" key="4">
    <source>
        <dbReference type="ARBA" id="ARBA00022989"/>
    </source>
</evidence>
<comment type="subcellular location">
    <subcellularLocation>
        <location evidence="1">Cell membrane</location>
        <topology evidence="1">Multi-pass membrane protein</topology>
    </subcellularLocation>
</comment>
<feature type="transmembrane region" description="Helical" evidence="7">
    <location>
        <begin position="359"/>
        <end position="383"/>
    </location>
</feature>
<dbReference type="GO" id="GO:0005886">
    <property type="term" value="C:plasma membrane"/>
    <property type="evidence" value="ECO:0007669"/>
    <property type="project" value="UniProtKB-SubCell"/>
</dbReference>
<dbReference type="PANTHER" id="PTHR30572:SF4">
    <property type="entry name" value="ABC TRANSPORTER PERMEASE YTRF"/>
    <property type="match status" value="1"/>
</dbReference>
<protein>
    <recommendedName>
        <fullName evidence="12">ABC transporter permease</fullName>
    </recommendedName>
</protein>
<feature type="domain" description="ABC3 transporter permease C-terminal" evidence="8">
    <location>
        <begin position="688"/>
        <end position="800"/>
    </location>
</feature>
<dbReference type="EMBL" id="CP009888">
    <property type="protein sequence ID" value="AIY66010.1"/>
    <property type="molecule type" value="Genomic_DNA"/>
</dbReference>
<dbReference type="InterPro" id="IPR050250">
    <property type="entry name" value="Macrolide_Exporter_MacB"/>
</dbReference>
<dbReference type="InterPro" id="IPR003838">
    <property type="entry name" value="ABC3_permease_C"/>
</dbReference>
<feature type="domain" description="ABC3 transporter permease C-terminal" evidence="8">
    <location>
        <begin position="273"/>
        <end position="395"/>
    </location>
</feature>
<dbReference type="Pfam" id="PF12704">
    <property type="entry name" value="MacB_PCD"/>
    <property type="match status" value="2"/>
</dbReference>
<feature type="domain" description="MacB-like periplasmic core" evidence="9">
    <location>
        <begin position="20"/>
        <end position="232"/>
    </location>
</feature>
<evidence type="ECO:0008006" key="12">
    <source>
        <dbReference type="Google" id="ProtNLM"/>
    </source>
</evidence>
<organism evidence="10 11">
    <name type="scientific">Pseudoalteromonas piratica</name>
    <dbReference type="NCBI Taxonomy" id="1348114"/>
    <lineage>
        <taxon>Bacteria</taxon>
        <taxon>Pseudomonadati</taxon>
        <taxon>Pseudomonadota</taxon>
        <taxon>Gammaproteobacteria</taxon>
        <taxon>Alteromonadales</taxon>
        <taxon>Pseudoalteromonadaceae</taxon>
        <taxon>Pseudoalteromonas</taxon>
    </lineage>
</organism>
<keyword evidence="5 7" id="KW-0472">Membrane</keyword>
<gene>
    <name evidence="10" type="ORF">OM33_13485</name>
</gene>
<feature type="domain" description="MacB-like periplasmic core" evidence="9">
    <location>
        <begin position="507"/>
        <end position="635"/>
    </location>
</feature>
<feature type="transmembrane region" description="Helical" evidence="7">
    <location>
        <begin position="772"/>
        <end position="792"/>
    </location>
</feature>
<feature type="transmembrane region" description="Helical" evidence="7">
    <location>
        <begin position="682"/>
        <end position="705"/>
    </location>
</feature>
<evidence type="ECO:0000256" key="7">
    <source>
        <dbReference type="SAM" id="Phobius"/>
    </source>
</evidence>
<evidence type="ECO:0000256" key="6">
    <source>
        <dbReference type="ARBA" id="ARBA00038076"/>
    </source>
</evidence>
<dbReference type="eggNOG" id="COG0577">
    <property type="taxonomic scope" value="Bacteria"/>
</dbReference>
<evidence type="ECO:0000259" key="8">
    <source>
        <dbReference type="Pfam" id="PF02687"/>
    </source>
</evidence>
<evidence type="ECO:0000256" key="1">
    <source>
        <dbReference type="ARBA" id="ARBA00004651"/>
    </source>
</evidence>
<accession>A0A0A7EH74</accession>
<dbReference type="Pfam" id="PF02687">
    <property type="entry name" value="FtsX"/>
    <property type="match status" value="2"/>
</dbReference>
<dbReference type="InterPro" id="IPR025857">
    <property type="entry name" value="MacB_PCD"/>
</dbReference>
<feature type="transmembrane region" description="Helical" evidence="7">
    <location>
        <begin position="318"/>
        <end position="339"/>
    </location>
</feature>
<evidence type="ECO:0000256" key="3">
    <source>
        <dbReference type="ARBA" id="ARBA00022692"/>
    </source>
</evidence>
<evidence type="ECO:0000259" key="9">
    <source>
        <dbReference type="Pfam" id="PF12704"/>
    </source>
</evidence>
<reference evidence="10 11" key="1">
    <citation type="submission" date="2014-11" db="EMBL/GenBank/DDBJ databases">
        <title>Complete Genome Sequence of Pseudoalteromonas sp. Strain OCN003 Isolated from Kaneohe Bay, Oahu, Hawaii.</title>
        <authorList>
            <person name="Beurmann S."/>
            <person name="Videau P."/>
            <person name="Ushijima B."/>
            <person name="Smith A.M."/>
            <person name="Aeby G.S."/>
            <person name="Callahan S.M."/>
            <person name="Belcaid M."/>
        </authorList>
    </citation>
    <scope>NUCLEOTIDE SEQUENCE [LARGE SCALE GENOMIC DNA]</scope>
    <source>
        <strain evidence="10 11">OCN003</strain>
    </source>
</reference>
<feature type="transmembrane region" description="Helical" evidence="7">
    <location>
        <begin position="418"/>
        <end position="438"/>
    </location>
</feature>
<evidence type="ECO:0000256" key="5">
    <source>
        <dbReference type="ARBA" id="ARBA00023136"/>
    </source>
</evidence>
<dbReference type="HOGENOM" id="CLU_009433_0_0_6"/>
<sequence>MLDDILYAVRGMLKNPRFAALTTFVMTIGLSLCIYMFSFIFNTLNGTIPLENGERLRKVTTVVNGVAYDGTSVRYQEYLDIVNQQTSFEFLDAYDTYTVTVSTSDRAIRYSSHFVNEEFFKVSEAKAALGRLLTKADSTSNERVVVLGDLVWREMFASDPTIVGQKVRIDGKNHTVVGVTEPGYRFPDFAQMYMPFKVESQGLAREDSNFVAVYGVLKEGVSEQQANREMETIFAEFARQYPELNSTKIGFVWTFQMEKIGKGGDALVLAMALAVLFILILACVNVGNLLLSSAIERNKESAIRTALGAPRSVLIRQLMCESLIISVLSGCLAVLIAGYGLDLTFDYFLNSLPIEPPFWWQAGLTQTSLLITVVTVLSTVLITGGLPAWRATKTDINAVLRDGTRGAQSKTAGLLSKVIVGLEVTLSCALIMLSAAMLNLVSKMNDADYGVAVDNRVAARIALPSERYGKENIARAKQYYQSLEEKLTANPAIETVTFSQSLPHTWGIFQNISVEGVDYGKNPSYPGSNVSIVMNNYFSAMEMTLLEGRLLNNSDAAGTSLNAVVTKNFAEKHLAGENPIGKRIKLMEMDNAVVTIVGVTNNVIFGQPFEHNSDKASMFLAYQQFPRLNMNAVIKSVSTAPATHNPVSLLNKAAVELDADVAPYSITDLQTGIEGRLSGMNFIANIFILFAISSMVIAFSGIYGVMANSIVQKTQEIGVRRALGADNSNVYNHYLMQAIKQLVAGLVLGIPSGVLLVKMLEQGSMAEGSMLVYIGVPVLISLVIVLAVVLPVRNALNMEPSSALRHE</sequence>
<keyword evidence="2" id="KW-1003">Cell membrane</keyword>
<name>A0A0A7EH74_9GAMM</name>
<feature type="transmembrane region" description="Helical" evidence="7">
    <location>
        <begin position="742"/>
        <end position="760"/>
    </location>
</feature>
<dbReference type="AlphaFoldDB" id="A0A0A7EH74"/>
<evidence type="ECO:0000256" key="2">
    <source>
        <dbReference type="ARBA" id="ARBA00022475"/>
    </source>
</evidence>
<keyword evidence="4 7" id="KW-1133">Transmembrane helix</keyword>